<feature type="transmembrane region" description="Helical" evidence="8">
    <location>
        <begin position="204"/>
        <end position="225"/>
    </location>
</feature>
<dbReference type="PANTHER" id="PTHR43535">
    <property type="entry name" value="PHOSPHATIDATE CYTIDYLYLTRANSFERASE"/>
    <property type="match status" value="1"/>
</dbReference>
<feature type="transmembrane region" description="Helical" evidence="8">
    <location>
        <begin position="22"/>
        <end position="43"/>
    </location>
</feature>
<comment type="catalytic activity">
    <reaction evidence="7">
        <text>a 1,2-diacyl-sn-glycero-3-phosphate + CTP + H(+) = a CDP-1,2-diacyl-sn-glycerol + diphosphate</text>
        <dbReference type="Rhea" id="RHEA:16229"/>
        <dbReference type="ChEBI" id="CHEBI:15378"/>
        <dbReference type="ChEBI" id="CHEBI:33019"/>
        <dbReference type="ChEBI" id="CHEBI:37563"/>
        <dbReference type="ChEBI" id="CHEBI:58332"/>
        <dbReference type="ChEBI" id="CHEBI:58608"/>
        <dbReference type="EC" id="2.7.7.41"/>
    </reaction>
</comment>
<dbReference type="GO" id="GO:0009273">
    <property type="term" value="P:peptidoglycan-based cell wall biogenesis"/>
    <property type="evidence" value="ECO:0007669"/>
    <property type="project" value="TreeGrafter"/>
</dbReference>
<organism evidence="9 10">
    <name type="scientific">Cellulophaga baltica</name>
    <dbReference type="NCBI Taxonomy" id="76594"/>
    <lineage>
        <taxon>Bacteria</taxon>
        <taxon>Pseudomonadati</taxon>
        <taxon>Bacteroidota</taxon>
        <taxon>Flavobacteriia</taxon>
        <taxon>Flavobacteriales</taxon>
        <taxon>Flavobacteriaceae</taxon>
        <taxon>Cellulophaga</taxon>
    </lineage>
</organism>
<evidence type="ECO:0000256" key="7">
    <source>
        <dbReference type="RuleBase" id="RU003938"/>
    </source>
</evidence>
<dbReference type="Proteomes" id="UP000182114">
    <property type="component" value="Unassembled WGS sequence"/>
</dbReference>
<evidence type="ECO:0000313" key="9">
    <source>
        <dbReference type="EMBL" id="SDF02475.1"/>
    </source>
</evidence>
<feature type="transmembrane region" description="Helical" evidence="8">
    <location>
        <begin position="137"/>
        <end position="159"/>
    </location>
</feature>
<comment type="similarity">
    <text evidence="2 7">Belongs to the CDS family.</text>
</comment>
<keyword evidence="5 8" id="KW-1133">Transmembrane helix</keyword>
<dbReference type="RefSeq" id="WP_074538523.1">
    <property type="nucleotide sequence ID" value="NZ_FNBD01000006.1"/>
</dbReference>
<evidence type="ECO:0000256" key="2">
    <source>
        <dbReference type="ARBA" id="ARBA00010185"/>
    </source>
</evidence>
<comment type="pathway">
    <text evidence="7">Phospholipid metabolism; CDP-diacylglycerol biosynthesis; CDP-diacylglycerol from sn-glycerol 3-phosphate: step 3/3.</text>
</comment>
<accession>A0A1G7HPW2</accession>
<feature type="transmembrane region" description="Helical" evidence="8">
    <location>
        <begin position="180"/>
        <end position="198"/>
    </location>
</feature>
<dbReference type="PANTHER" id="PTHR43535:SF1">
    <property type="entry name" value="PHOSPHATIDATE CYTIDYLYLTRANSFERASE"/>
    <property type="match status" value="1"/>
</dbReference>
<protein>
    <recommendedName>
        <fullName evidence="7">Phosphatidate cytidylyltransferase</fullName>
        <ecNumber evidence="7">2.7.7.41</ecNumber>
    </recommendedName>
</protein>
<keyword evidence="3 7" id="KW-0808">Transferase</keyword>
<dbReference type="eggNOG" id="COG4589">
    <property type="taxonomic scope" value="Bacteria"/>
</dbReference>
<dbReference type="Pfam" id="PF01148">
    <property type="entry name" value="CTP_transf_1"/>
    <property type="match status" value="1"/>
</dbReference>
<dbReference type="GO" id="GO:0016024">
    <property type="term" value="P:CDP-diacylglycerol biosynthetic process"/>
    <property type="evidence" value="ECO:0007669"/>
    <property type="project" value="UniProtKB-UniPathway"/>
</dbReference>
<name>A0A1G7HPW2_9FLAO</name>
<feature type="transmembrane region" description="Helical" evidence="8">
    <location>
        <begin position="87"/>
        <end position="105"/>
    </location>
</feature>
<dbReference type="AlphaFoldDB" id="A0A1G7HPW2"/>
<evidence type="ECO:0000256" key="3">
    <source>
        <dbReference type="ARBA" id="ARBA00022679"/>
    </source>
</evidence>
<feature type="transmembrane region" description="Helical" evidence="8">
    <location>
        <begin position="64"/>
        <end position="81"/>
    </location>
</feature>
<dbReference type="EMBL" id="FNBD01000006">
    <property type="protein sequence ID" value="SDF02475.1"/>
    <property type="molecule type" value="Genomic_DNA"/>
</dbReference>
<dbReference type="GO" id="GO:0005886">
    <property type="term" value="C:plasma membrane"/>
    <property type="evidence" value="ECO:0007669"/>
    <property type="project" value="TreeGrafter"/>
</dbReference>
<proteinExistence type="inferred from homology"/>
<dbReference type="GO" id="GO:0004605">
    <property type="term" value="F:phosphatidate cytidylyltransferase activity"/>
    <property type="evidence" value="ECO:0007669"/>
    <property type="project" value="UniProtKB-EC"/>
</dbReference>
<keyword evidence="4 7" id="KW-0812">Transmembrane</keyword>
<keyword evidence="10" id="KW-1185">Reference proteome</keyword>
<dbReference type="EC" id="2.7.7.41" evidence="7"/>
<dbReference type="InterPro" id="IPR000374">
    <property type="entry name" value="PC_trans"/>
</dbReference>
<reference evidence="10" key="1">
    <citation type="submission" date="2016-10" db="EMBL/GenBank/DDBJ databases">
        <authorList>
            <person name="Varghese N."/>
            <person name="Submissions S."/>
        </authorList>
    </citation>
    <scope>NUCLEOTIDE SEQUENCE [LARGE SCALE GENOMIC DNA]</scope>
    <source>
        <strain evidence="10">DSM 24729</strain>
    </source>
</reference>
<keyword evidence="7 9" id="KW-0548">Nucleotidyltransferase</keyword>
<sequence length="271" mass="30541">MELEINNSENKFSDVPLRVKTWGYIILIFAISISSSIAMKLFISWIGCQALYEFLRMFQVKRNLFITALSLGIVQFSLLYFLNFEPYSLYAAVFLITFLVYFLMLKVTVKQGVGVVIGLSLSLLVFPHLLYVRESAFGIKALVYLVVLTELNDVFQYFMGKLFGNHKVMPKISPNKTWEGVIGGVGLTIVLSIILGYFLLPFTILIQVILGIVLGVAGFFGDVFMSLLKRKTNVKDTGTLLPGHGGLMDRMDSLIFNAPIFFWILPLFIKS</sequence>
<evidence type="ECO:0000256" key="6">
    <source>
        <dbReference type="ARBA" id="ARBA00023136"/>
    </source>
</evidence>
<gene>
    <name evidence="9" type="ORF">SAMN04487992_106207</name>
</gene>
<evidence type="ECO:0000256" key="4">
    <source>
        <dbReference type="ARBA" id="ARBA00022692"/>
    </source>
</evidence>
<feature type="transmembrane region" description="Helical" evidence="8">
    <location>
        <begin position="112"/>
        <end position="131"/>
    </location>
</feature>
<keyword evidence="6 8" id="KW-0472">Membrane</keyword>
<evidence type="ECO:0000256" key="8">
    <source>
        <dbReference type="SAM" id="Phobius"/>
    </source>
</evidence>
<dbReference type="PROSITE" id="PS01315">
    <property type="entry name" value="CDS"/>
    <property type="match status" value="1"/>
</dbReference>
<evidence type="ECO:0000313" key="10">
    <source>
        <dbReference type="Proteomes" id="UP000182114"/>
    </source>
</evidence>
<evidence type="ECO:0000256" key="5">
    <source>
        <dbReference type="ARBA" id="ARBA00022989"/>
    </source>
</evidence>
<comment type="subcellular location">
    <subcellularLocation>
        <location evidence="1">Membrane</location>
        <topology evidence="1">Multi-pass membrane protein</topology>
    </subcellularLocation>
</comment>
<dbReference type="UniPathway" id="UPA00557">
    <property type="reaction ID" value="UER00614"/>
</dbReference>
<evidence type="ECO:0000256" key="1">
    <source>
        <dbReference type="ARBA" id="ARBA00004141"/>
    </source>
</evidence>